<comment type="caution">
    <text evidence="2">The sequence shown here is derived from an EMBL/GenBank/DDBJ whole genome shotgun (WGS) entry which is preliminary data.</text>
</comment>
<keyword evidence="1" id="KW-0812">Transmembrane</keyword>
<proteinExistence type="predicted"/>
<dbReference type="InterPro" id="IPR027463">
    <property type="entry name" value="AcrB_DN_DC_subdom"/>
</dbReference>
<evidence type="ECO:0000313" key="2">
    <source>
        <dbReference type="EMBL" id="MEZ7196484.1"/>
    </source>
</evidence>
<feature type="transmembrane region" description="Helical" evidence="1">
    <location>
        <begin position="464"/>
        <end position="481"/>
    </location>
</feature>
<feature type="transmembrane region" description="Helical" evidence="1">
    <location>
        <begin position="973"/>
        <end position="990"/>
    </location>
</feature>
<dbReference type="Gene3D" id="1.20.1640.10">
    <property type="entry name" value="Multidrug efflux transporter AcrB transmembrane domain"/>
    <property type="match status" value="2"/>
</dbReference>
<feature type="transmembrane region" description="Helical" evidence="1">
    <location>
        <begin position="925"/>
        <end position="947"/>
    </location>
</feature>
<feature type="transmembrane region" description="Helical" evidence="1">
    <location>
        <begin position="1002"/>
        <end position="1025"/>
    </location>
</feature>
<organism evidence="2 3">
    <name type="scientific">Pseudodesulfovibrio karagichevae</name>
    <dbReference type="NCBI Taxonomy" id="3239305"/>
    <lineage>
        <taxon>Bacteria</taxon>
        <taxon>Pseudomonadati</taxon>
        <taxon>Thermodesulfobacteriota</taxon>
        <taxon>Desulfovibrionia</taxon>
        <taxon>Desulfovibrionales</taxon>
        <taxon>Desulfovibrionaceae</taxon>
    </lineage>
</organism>
<accession>A0ABV4K375</accession>
<gene>
    <name evidence="2" type="ORF">AB6M95_06970</name>
</gene>
<keyword evidence="3" id="KW-1185">Reference proteome</keyword>
<keyword evidence="1" id="KW-1133">Transmembrane helix</keyword>
<dbReference type="InterPro" id="IPR001036">
    <property type="entry name" value="Acrflvin-R"/>
</dbReference>
<dbReference type="PRINTS" id="PR00702">
    <property type="entry name" value="ACRIFLAVINRP"/>
</dbReference>
<evidence type="ECO:0000256" key="1">
    <source>
        <dbReference type="SAM" id="Phobius"/>
    </source>
</evidence>
<dbReference type="PANTHER" id="PTHR32063">
    <property type="match status" value="1"/>
</dbReference>
<feature type="transmembrane region" description="Helical" evidence="1">
    <location>
        <begin position="395"/>
        <end position="416"/>
    </location>
</feature>
<dbReference type="EMBL" id="JBGLYH010000014">
    <property type="protein sequence ID" value="MEZ7196484.1"/>
    <property type="molecule type" value="Genomic_DNA"/>
</dbReference>
<feature type="transmembrane region" description="Helical" evidence="1">
    <location>
        <begin position="899"/>
        <end position="919"/>
    </location>
</feature>
<dbReference type="Pfam" id="PF00873">
    <property type="entry name" value="ACR_tran"/>
    <property type="match status" value="1"/>
</dbReference>
<feature type="transmembrane region" description="Helical" evidence="1">
    <location>
        <begin position="337"/>
        <end position="357"/>
    </location>
</feature>
<dbReference type="Gene3D" id="3.30.70.1430">
    <property type="entry name" value="Multidrug efflux transporter AcrB pore domain"/>
    <property type="match status" value="2"/>
</dbReference>
<feature type="transmembrane region" description="Helical" evidence="1">
    <location>
        <begin position="873"/>
        <end position="892"/>
    </location>
</feature>
<sequence>MNKNNTGGMVAWFVQNPIAANLLMLLVLFGGVFTSMNRPLQAFPPFPPKKVTISTAYPSSSAEVVERGVTVKIEEAVNGLTGIKEITSTSDRNGSTVVVETKQGYSLDKLMRDVKRKVDAIATLPNRAEKPVISQEEWNDHVMYVSIYGQVRHDTLRQLADKVRQQLLAQGNINKVDYIGRRVREIAIEIDEASLQAYGLTLQDVATRIAKESVSDSGGELRTNMSTITLRADRQAYGEDEFRNIVILPTADGANLTLGDIATVKDAFEEDLVRTRFQGQPAITLQIVDAGGTDVTKAAIEAREVVQGLEDSGRIPQGVGIKPWYDQSQFIQDRVSLLFSNGLSGILLIVAILALFLNLRLALWISLGIPISIAGTLIMMGDSFLGYTINEMTTFGFIVVLGILVDDAVVIGENIFTTRKREGDTTAATIAGVSEVATPATFGVLTTVAAFMPLAFIKGEFGQIFGQFAVVVVVALCFSLLESKFILPAHLNHVNVNSTAKPNVLMRPLVTLQGRVTHGLDLFNERIYVPFMQRVLNMPGVALAVFLGLLICVFALIGSGRVRSVFFPNIPGTLLTASITMDQEAGKALAMSNALRIESELIRLNEGWKGKYGMESAPVTDIQTAISSATSFTVTGKLDLKPGSKITAADMIKQWRAAVGPLEGVDIFNYNSTGWDMEDISINISGREQATLQAAAARLKERLRQYSGVNNVRDDNKPNQPQIRFTLKPEARNLGVTLDDLTSQLRGGFQGYEAQRFQQGRDEVKVQVRYPADQRRYMEDLKRTRIRTAAGALVPLSVVAELNPGYAAVEIHRRDGNRVTTVMADTDKAVTSPGQVLADLQENFFPRLRQEFPDIGFAFSGEIQEESEASSSLWGAFVLTMGLIYALLAVPLKSYTKPLYIMAAIPFGFIGAVGGHWLLGYPLSLLSFFGLLALCGVVVNDSLLLVTEYGAQRERGRGVDEALLAAGVRRMRSIFLTSITTFLGLVPLLAESSEQAQYLKPAAVSMAYGILFATVITLILIPALIRFSVNVKRAVIGEKEDRTPAVTVPVTNENQFGGWL</sequence>
<dbReference type="Gene3D" id="3.30.2090.10">
    <property type="entry name" value="Multidrug efflux transporter AcrB TolC docking domain, DN and DC subdomains"/>
    <property type="match status" value="2"/>
</dbReference>
<name>A0ABV4K375_9BACT</name>
<feature type="transmembrane region" description="Helical" evidence="1">
    <location>
        <begin position="428"/>
        <end position="452"/>
    </location>
</feature>
<dbReference type="Proteomes" id="UP001568698">
    <property type="component" value="Unassembled WGS sequence"/>
</dbReference>
<dbReference type="SUPFAM" id="SSF82693">
    <property type="entry name" value="Multidrug efflux transporter AcrB pore domain, PN1, PN2, PC1 and PC2 subdomains"/>
    <property type="match status" value="2"/>
</dbReference>
<keyword evidence="1" id="KW-0472">Membrane</keyword>
<dbReference type="PANTHER" id="PTHR32063:SF33">
    <property type="entry name" value="RND SUPERFAMILY EFFLUX PUMP PERMEASE COMPONENT"/>
    <property type="match status" value="1"/>
</dbReference>
<dbReference type="SUPFAM" id="SSF82714">
    <property type="entry name" value="Multidrug efflux transporter AcrB TolC docking domain, DN and DC subdomains"/>
    <property type="match status" value="2"/>
</dbReference>
<protein>
    <submittedName>
        <fullName evidence="2">Efflux RND transporter permease subunit</fullName>
    </submittedName>
</protein>
<dbReference type="Gene3D" id="3.30.70.1320">
    <property type="entry name" value="Multidrug efflux transporter AcrB pore domain like"/>
    <property type="match status" value="1"/>
</dbReference>
<dbReference type="RefSeq" id="WP_371386019.1">
    <property type="nucleotide sequence ID" value="NZ_JBGLYH010000014.1"/>
</dbReference>
<dbReference type="Gene3D" id="3.30.70.1440">
    <property type="entry name" value="Multidrug efflux transporter AcrB pore domain"/>
    <property type="match status" value="1"/>
</dbReference>
<feature type="transmembrane region" description="Helical" evidence="1">
    <location>
        <begin position="535"/>
        <end position="557"/>
    </location>
</feature>
<reference evidence="2 3" key="1">
    <citation type="submission" date="2024-08" db="EMBL/GenBank/DDBJ databases">
        <title>Sulfate-reducing bacteria isolated from formation water of the oil field in Kazakhstan and description of Pseudodesulfovibrio sp.</title>
        <authorList>
            <person name="Bidzhieva S.K."/>
            <person name="Tourova T.P."/>
            <person name="Grouzdev D.S."/>
            <person name="Beletsky A.V."/>
            <person name="Sokolova D.S."/>
            <person name="Samigullina S.R."/>
            <person name="Poltaraus A.B."/>
            <person name="Avtukh A.N."/>
            <person name="Tereshina V.M."/>
            <person name="Zhaparov N.S."/>
            <person name="Mardanov A.V."/>
            <person name="Nazina T.N."/>
        </authorList>
    </citation>
    <scope>NUCLEOTIDE SEQUENCE [LARGE SCALE GENOMIC DNA]</scope>
    <source>
        <strain evidence="2 3">9FUS</strain>
    </source>
</reference>
<evidence type="ECO:0000313" key="3">
    <source>
        <dbReference type="Proteomes" id="UP001568698"/>
    </source>
</evidence>
<dbReference type="SUPFAM" id="SSF82866">
    <property type="entry name" value="Multidrug efflux transporter AcrB transmembrane domain"/>
    <property type="match status" value="2"/>
</dbReference>
<feature type="transmembrane region" description="Helical" evidence="1">
    <location>
        <begin position="364"/>
        <end position="389"/>
    </location>
</feature>